<keyword evidence="3" id="KW-1185">Reference proteome</keyword>
<evidence type="ECO:0000256" key="1">
    <source>
        <dbReference type="SAM" id="MobiDB-lite"/>
    </source>
</evidence>
<sequence length="170" mass="17717">MAKRYLDSNSSSSSSSSASYADSDSGSVVMVSDSSRASGYTKRCKVGQAATSRTSAPMAATTGPRPQSKPATAAKKPTTTSPTKPTTSPNNKRRKASSAPSHARIPSLAKARLAEMIVLRGAVAALSDIGAIAAETGLSRTQVTSQLADNRRNVRKKLVEYARSLNDEAV</sequence>
<proteinExistence type="predicted"/>
<name>A0AAF0Y9T4_9TREE</name>
<evidence type="ECO:0000313" key="3">
    <source>
        <dbReference type="Proteomes" id="UP000827549"/>
    </source>
</evidence>
<accession>A0AAF0Y9T4</accession>
<evidence type="ECO:0000313" key="2">
    <source>
        <dbReference type="EMBL" id="WOO82022.1"/>
    </source>
</evidence>
<feature type="region of interest" description="Disordered" evidence="1">
    <location>
        <begin position="1"/>
        <end position="104"/>
    </location>
</feature>
<organism evidence="2 3">
    <name type="scientific">Vanrija pseudolonga</name>
    <dbReference type="NCBI Taxonomy" id="143232"/>
    <lineage>
        <taxon>Eukaryota</taxon>
        <taxon>Fungi</taxon>
        <taxon>Dikarya</taxon>
        <taxon>Basidiomycota</taxon>
        <taxon>Agaricomycotina</taxon>
        <taxon>Tremellomycetes</taxon>
        <taxon>Trichosporonales</taxon>
        <taxon>Trichosporonaceae</taxon>
        <taxon>Vanrija</taxon>
    </lineage>
</organism>
<dbReference type="Proteomes" id="UP000827549">
    <property type="component" value="Chromosome 4"/>
</dbReference>
<dbReference type="EMBL" id="CP086717">
    <property type="protein sequence ID" value="WOO82022.1"/>
    <property type="molecule type" value="Genomic_DNA"/>
</dbReference>
<feature type="compositionally biased region" description="Low complexity" evidence="1">
    <location>
        <begin position="7"/>
        <end position="35"/>
    </location>
</feature>
<feature type="compositionally biased region" description="Low complexity" evidence="1">
    <location>
        <begin position="68"/>
        <end position="89"/>
    </location>
</feature>
<dbReference type="GeneID" id="87808754"/>
<dbReference type="RefSeq" id="XP_062628054.1">
    <property type="nucleotide sequence ID" value="XM_062772070.1"/>
</dbReference>
<reference evidence="2" key="1">
    <citation type="submission" date="2023-10" db="EMBL/GenBank/DDBJ databases">
        <authorList>
            <person name="Noh H."/>
        </authorList>
    </citation>
    <scope>NUCLEOTIDE SEQUENCE</scope>
    <source>
        <strain evidence="2">DUCC4014</strain>
    </source>
</reference>
<dbReference type="AlphaFoldDB" id="A0AAF0Y9T4"/>
<protein>
    <submittedName>
        <fullName evidence="2">Uncharacterized protein</fullName>
    </submittedName>
</protein>
<gene>
    <name evidence="2" type="ORF">LOC62_04G005525</name>
</gene>